<dbReference type="RefSeq" id="WP_251809750.1">
    <property type="nucleotide sequence ID" value="NZ_CP101527.1"/>
</dbReference>
<dbReference type="SUPFAM" id="SSF53335">
    <property type="entry name" value="S-adenosyl-L-methionine-dependent methyltransferases"/>
    <property type="match status" value="1"/>
</dbReference>
<comment type="similarity">
    <text evidence="6">Belongs to the methyltransferase superfamily. METTL16/RlmF family.</text>
</comment>
<dbReference type="PANTHER" id="PTHR13393:SF0">
    <property type="entry name" value="RNA N6-ADENOSINE-METHYLTRANSFERASE METTL16"/>
    <property type="match status" value="1"/>
</dbReference>
<evidence type="ECO:0000256" key="2">
    <source>
        <dbReference type="ARBA" id="ARBA00022552"/>
    </source>
</evidence>
<gene>
    <name evidence="6 8" type="primary">rlmF</name>
    <name evidence="8" type="ORF">NNL22_11215</name>
</gene>
<dbReference type="PANTHER" id="PTHR13393">
    <property type="entry name" value="SAM-DEPENDENT METHYLTRANSFERASE"/>
    <property type="match status" value="1"/>
</dbReference>
<keyword evidence="5 6" id="KW-0949">S-adenosyl-L-methionine</keyword>
<dbReference type="EC" id="2.1.1.181" evidence="6"/>
<feature type="region of interest" description="Disordered" evidence="7">
    <location>
        <begin position="1"/>
        <end position="25"/>
    </location>
</feature>
<comment type="subcellular location">
    <subcellularLocation>
        <location evidence="6">Cytoplasm</location>
    </subcellularLocation>
</comment>
<feature type="compositionally biased region" description="Basic residues" evidence="7">
    <location>
        <begin position="1"/>
        <end position="15"/>
    </location>
</feature>
<accession>A0A9E8KNE2</accession>
<evidence type="ECO:0000256" key="7">
    <source>
        <dbReference type="SAM" id="MobiDB-lite"/>
    </source>
</evidence>
<dbReference type="Proteomes" id="UP001164472">
    <property type="component" value="Chromosome"/>
</dbReference>
<dbReference type="InterPro" id="IPR010286">
    <property type="entry name" value="METTL16/RlmF"/>
</dbReference>
<protein>
    <recommendedName>
        <fullName evidence="6">Ribosomal RNA large subunit methyltransferase F</fullName>
        <ecNumber evidence="6">2.1.1.181</ecNumber>
    </recommendedName>
    <alternativeName>
        <fullName evidence="6">23S rRNA mA1618 methyltransferase</fullName>
    </alternativeName>
    <alternativeName>
        <fullName evidence="6">rRNA adenine N-6-methyltransferase</fullName>
    </alternativeName>
</protein>
<dbReference type="PIRSF" id="PIRSF029038">
    <property type="entry name" value="Mtase_YbiN_prd"/>
    <property type="match status" value="1"/>
</dbReference>
<dbReference type="InterPro" id="IPR016909">
    <property type="entry name" value="rRNA_lsu_MeTfrase_F"/>
</dbReference>
<evidence type="ECO:0000313" key="9">
    <source>
        <dbReference type="Proteomes" id="UP001164472"/>
    </source>
</evidence>
<dbReference type="CDD" id="cd02440">
    <property type="entry name" value="AdoMet_MTases"/>
    <property type="match status" value="1"/>
</dbReference>
<evidence type="ECO:0000256" key="6">
    <source>
        <dbReference type="HAMAP-Rule" id="MF_01848"/>
    </source>
</evidence>
<dbReference type="NCBIfam" id="NF008725">
    <property type="entry name" value="PRK11727.1"/>
    <property type="match status" value="1"/>
</dbReference>
<evidence type="ECO:0000256" key="5">
    <source>
        <dbReference type="ARBA" id="ARBA00022691"/>
    </source>
</evidence>
<dbReference type="AlphaFoldDB" id="A0A9E8KNE2"/>
<dbReference type="InterPro" id="IPR029063">
    <property type="entry name" value="SAM-dependent_MTases_sf"/>
</dbReference>
<evidence type="ECO:0000256" key="1">
    <source>
        <dbReference type="ARBA" id="ARBA00022490"/>
    </source>
</evidence>
<dbReference type="GO" id="GO:0052907">
    <property type="term" value="F:23S rRNA (adenine(1618)-N(6))-methyltransferase activity"/>
    <property type="evidence" value="ECO:0007669"/>
    <property type="project" value="UniProtKB-EC"/>
</dbReference>
<comment type="catalytic activity">
    <reaction evidence="6">
        <text>adenosine(1618) in 23S rRNA + S-adenosyl-L-methionine = N(6)-methyladenosine(1618) in 23S rRNA + S-adenosyl-L-homocysteine + H(+)</text>
        <dbReference type="Rhea" id="RHEA:16497"/>
        <dbReference type="Rhea" id="RHEA-COMP:10229"/>
        <dbReference type="Rhea" id="RHEA-COMP:10231"/>
        <dbReference type="ChEBI" id="CHEBI:15378"/>
        <dbReference type="ChEBI" id="CHEBI:57856"/>
        <dbReference type="ChEBI" id="CHEBI:59789"/>
        <dbReference type="ChEBI" id="CHEBI:74411"/>
        <dbReference type="ChEBI" id="CHEBI:74449"/>
        <dbReference type="EC" id="2.1.1.181"/>
    </reaction>
</comment>
<dbReference type="GO" id="GO:0070475">
    <property type="term" value="P:rRNA base methylation"/>
    <property type="evidence" value="ECO:0007669"/>
    <property type="project" value="TreeGrafter"/>
</dbReference>
<dbReference type="EMBL" id="CP101527">
    <property type="protein sequence ID" value="UZW73609.1"/>
    <property type="molecule type" value="Genomic_DNA"/>
</dbReference>
<keyword evidence="2 6" id="KW-0698">rRNA processing</keyword>
<evidence type="ECO:0000256" key="3">
    <source>
        <dbReference type="ARBA" id="ARBA00022603"/>
    </source>
</evidence>
<organism evidence="8 9">
    <name type="scientific">Alkalimarinus sediminis</name>
    <dbReference type="NCBI Taxonomy" id="1632866"/>
    <lineage>
        <taxon>Bacteria</taxon>
        <taxon>Pseudomonadati</taxon>
        <taxon>Pseudomonadota</taxon>
        <taxon>Gammaproteobacteria</taxon>
        <taxon>Alteromonadales</taxon>
        <taxon>Alteromonadaceae</taxon>
        <taxon>Alkalimarinus</taxon>
    </lineage>
</organism>
<dbReference type="KEGG" id="asem:NNL22_11215"/>
<keyword evidence="9" id="KW-1185">Reference proteome</keyword>
<proteinExistence type="inferred from homology"/>
<dbReference type="Gene3D" id="3.40.50.150">
    <property type="entry name" value="Vaccinia Virus protein VP39"/>
    <property type="match status" value="1"/>
</dbReference>
<dbReference type="Pfam" id="PF05971">
    <property type="entry name" value="Methyltransf_10"/>
    <property type="match status" value="1"/>
</dbReference>
<dbReference type="GO" id="GO:0005737">
    <property type="term" value="C:cytoplasm"/>
    <property type="evidence" value="ECO:0007669"/>
    <property type="project" value="UniProtKB-SubCell"/>
</dbReference>
<comment type="function">
    <text evidence="6">Specifically methylates the adenine in position 1618 of 23S rRNA.</text>
</comment>
<dbReference type="HAMAP" id="MF_01848">
    <property type="entry name" value="23SrRNA_methyltr_F"/>
    <property type="match status" value="1"/>
</dbReference>
<evidence type="ECO:0000256" key="4">
    <source>
        <dbReference type="ARBA" id="ARBA00022679"/>
    </source>
</evidence>
<sequence length="326" mass="36029">MKAPRYPKKTAKKAPAKGVLHPRNPHRGRYDLAVLANACPELKAFIKPNPKGDNTIDFSNEKAVLCLNRALLAHYYRVSHWSIPDGYLCPPIPGRADYIHYAADLLAESSSSSSEPVVHAKKITVLDIGTGANCIYPIIGSQSYGWEFLASDIDPVSVNSAKAIINSNKSLKGRIRVVLQKNKDAIFKGVINPDDRFALTVCNPPFHSSMAEAKAGSERKWKNLNRRPSNNAAQKGRADPKLNFGGQKAELWCQGGEIAFLTRMAKESVEFAHQVGWFTSLVSKGENVKPLKTLLNQLGAKQVKVVEMSQGQKISRLLAWRFHSRC</sequence>
<keyword evidence="3 6" id="KW-0489">Methyltransferase</keyword>
<name>A0A9E8KNE2_9ALTE</name>
<reference evidence="8" key="1">
    <citation type="submission" date="2022-07" db="EMBL/GenBank/DDBJ databases">
        <title>Alkalimarinus sp. nov., isolated from gut of a Alitta virens.</title>
        <authorList>
            <person name="Yang A.I."/>
            <person name="Shin N.-R."/>
        </authorList>
    </citation>
    <scope>NUCLEOTIDE SEQUENCE</scope>
    <source>
        <strain evidence="8">FA028</strain>
    </source>
</reference>
<evidence type="ECO:0000313" key="8">
    <source>
        <dbReference type="EMBL" id="UZW73609.1"/>
    </source>
</evidence>
<keyword evidence="4 6" id="KW-0808">Transferase</keyword>
<keyword evidence="1 6" id="KW-0963">Cytoplasm</keyword>